<dbReference type="GO" id="GO:0015562">
    <property type="term" value="F:efflux transmembrane transporter activity"/>
    <property type="evidence" value="ECO:0007669"/>
    <property type="project" value="InterPro"/>
</dbReference>
<proteinExistence type="inferred from homology"/>
<keyword evidence="2" id="KW-0472">Membrane</keyword>
<evidence type="ECO:0000256" key="3">
    <source>
        <dbReference type="SAM" id="Coils"/>
    </source>
</evidence>
<dbReference type="Gene3D" id="2.20.200.10">
    <property type="entry name" value="Outer membrane efflux proteins (OEP)"/>
    <property type="match status" value="1"/>
</dbReference>
<keyword evidence="3" id="KW-0175">Coiled coil</keyword>
<dbReference type="SUPFAM" id="SSF56954">
    <property type="entry name" value="Outer membrane efflux proteins (OEP)"/>
    <property type="match status" value="1"/>
</dbReference>
<comment type="similarity">
    <text evidence="1 2">Belongs to the outer membrane factor (OMF) (TC 1.B.17) family.</text>
</comment>
<dbReference type="Pfam" id="PF02321">
    <property type="entry name" value="OEP"/>
    <property type="match status" value="2"/>
</dbReference>
<organism evidence="4 5">
    <name type="scientific">Paraburkholderia humisilvae</name>
    <dbReference type="NCBI Taxonomy" id="627669"/>
    <lineage>
        <taxon>Bacteria</taxon>
        <taxon>Pseudomonadati</taxon>
        <taxon>Pseudomonadota</taxon>
        <taxon>Betaproteobacteria</taxon>
        <taxon>Burkholderiales</taxon>
        <taxon>Burkholderiaceae</taxon>
        <taxon>Paraburkholderia</taxon>
    </lineage>
</organism>
<dbReference type="PANTHER" id="PTHR30203:SF33">
    <property type="entry name" value="BLR4455 PROTEIN"/>
    <property type="match status" value="1"/>
</dbReference>
<comment type="subcellular location">
    <subcellularLocation>
        <location evidence="2">Cell membrane</location>
        <topology evidence="2">Lipid-anchor</topology>
    </subcellularLocation>
</comment>
<feature type="coiled-coil region" evidence="3">
    <location>
        <begin position="389"/>
        <end position="416"/>
    </location>
</feature>
<reference evidence="4 5" key="1">
    <citation type="submission" date="2020-04" db="EMBL/GenBank/DDBJ databases">
        <authorList>
            <person name="De Canck E."/>
        </authorList>
    </citation>
    <scope>NUCLEOTIDE SEQUENCE [LARGE SCALE GENOMIC DNA]</scope>
    <source>
        <strain evidence="4 5">LMG 29542</strain>
    </source>
</reference>
<evidence type="ECO:0000256" key="2">
    <source>
        <dbReference type="RuleBase" id="RU362097"/>
    </source>
</evidence>
<dbReference type="EMBL" id="CADIKH010000024">
    <property type="protein sequence ID" value="CAB3764310.1"/>
    <property type="molecule type" value="Genomic_DNA"/>
</dbReference>
<dbReference type="PANTHER" id="PTHR30203">
    <property type="entry name" value="OUTER MEMBRANE CATION EFFLUX PROTEIN"/>
    <property type="match status" value="1"/>
</dbReference>
<dbReference type="InterPro" id="IPR003423">
    <property type="entry name" value="OMP_efflux"/>
</dbReference>
<dbReference type="PROSITE" id="PS51257">
    <property type="entry name" value="PROKAR_LIPOPROTEIN"/>
    <property type="match status" value="1"/>
</dbReference>
<dbReference type="GO" id="GO:0005886">
    <property type="term" value="C:plasma membrane"/>
    <property type="evidence" value="ECO:0007669"/>
    <property type="project" value="UniProtKB-SubCell"/>
</dbReference>
<accession>A0A6J5ECH6</accession>
<gene>
    <name evidence="4" type="primary">ttgI_3</name>
    <name evidence="4" type="ORF">LMG29542_04843</name>
</gene>
<keyword evidence="2" id="KW-0564">Palmitate</keyword>
<dbReference type="Gene3D" id="1.20.1600.10">
    <property type="entry name" value="Outer membrane efflux proteins (OEP)"/>
    <property type="match status" value="1"/>
</dbReference>
<dbReference type="AlphaFoldDB" id="A0A6J5ECH6"/>
<dbReference type="InterPro" id="IPR010131">
    <property type="entry name" value="MdtP/NodT-like"/>
</dbReference>
<keyword evidence="2" id="KW-0449">Lipoprotein</keyword>
<evidence type="ECO:0000313" key="4">
    <source>
        <dbReference type="EMBL" id="CAB3764310.1"/>
    </source>
</evidence>
<keyword evidence="2" id="KW-0812">Transmembrane</keyword>
<evidence type="ECO:0000313" key="5">
    <source>
        <dbReference type="Proteomes" id="UP000494363"/>
    </source>
</evidence>
<keyword evidence="2" id="KW-1134">Transmembrane beta strand</keyword>
<dbReference type="NCBIfam" id="TIGR01845">
    <property type="entry name" value="outer_NodT"/>
    <property type="match status" value="1"/>
</dbReference>
<sequence length="484" mass="51623">MKRFVPLFAFILCGCAVGPEFRSPAAPDASSYTRETLPATTHAAGATQTLAAADNALPAWWTQFRSDALNRLVDTALQQSPTLAEARAKLIEARENYVAQAGATAFPAIDAKLSGTRQKVNPAAFGVPNVPNPGPFTLLNASVSVSYALDVFGGNRRALEALLAQVDYQTYELDAGRLTLAGNVVSIAIRRASLQQQLALTQQLADAQARQLAIIEGRHAAGGVAQLDVRTQRTLLAQTRAQLPPLTTQLSQADHQFAILLGVEPSKADFSDVTLDALHLPDTVPVTLPSTLARERPDIRASEALLHQASANVGVATANLYPQFVVSAGIGSQRTRIEDVVNGLNIWNIGLNLTQPLFHGGELRAKKRAAQAAYDAAFASYRQTVLQALQQVADTLHALNDDARELQAREDAASEAQASVQIAQAQYAAGGVSQFGLIDSQRQVLQTAIDRTRAQADRLADTAALFQALGGMTPAESVEQTVKR</sequence>
<keyword evidence="5" id="KW-1185">Reference proteome</keyword>
<evidence type="ECO:0000256" key="1">
    <source>
        <dbReference type="ARBA" id="ARBA00007613"/>
    </source>
</evidence>
<name>A0A6J5ECH6_9BURK</name>
<dbReference type="RefSeq" id="WP_175228950.1">
    <property type="nucleotide sequence ID" value="NZ_CADIKH010000024.1"/>
</dbReference>
<dbReference type="Proteomes" id="UP000494363">
    <property type="component" value="Unassembled WGS sequence"/>
</dbReference>
<protein>
    <submittedName>
        <fullName evidence="4">Toluene efflux pump outer membrane protein TtgI</fullName>
    </submittedName>
</protein>